<feature type="transmembrane region" description="Helical" evidence="2">
    <location>
        <begin position="129"/>
        <end position="147"/>
    </location>
</feature>
<keyword evidence="4" id="KW-1185">Reference proteome</keyword>
<feature type="compositionally biased region" description="Basic and acidic residues" evidence="1">
    <location>
        <begin position="107"/>
        <end position="119"/>
    </location>
</feature>
<keyword evidence="2" id="KW-0812">Transmembrane</keyword>
<dbReference type="Proteomes" id="UP000010472">
    <property type="component" value="Chromosome"/>
</dbReference>
<dbReference type="STRING" id="1173022.Cri9333_2826"/>
<feature type="compositionally biased region" description="Basic and acidic residues" evidence="1">
    <location>
        <begin position="10"/>
        <end position="32"/>
    </location>
</feature>
<accession>K9W2M0</accession>
<feature type="compositionally biased region" description="Low complexity" evidence="1">
    <location>
        <begin position="242"/>
        <end position="256"/>
    </location>
</feature>
<feature type="region of interest" description="Disordered" evidence="1">
    <location>
        <begin position="49"/>
        <end position="119"/>
    </location>
</feature>
<evidence type="ECO:0000313" key="3">
    <source>
        <dbReference type="EMBL" id="AFZ13670.1"/>
    </source>
</evidence>
<dbReference type="HOGENOM" id="CLU_056357_0_0_3"/>
<organism evidence="3 4">
    <name type="scientific">Crinalium epipsammum PCC 9333</name>
    <dbReference type="NCBI Taxonomy" id="1173022"/>
    <lineage>
        <taxon>Bacteria</taxon>
        <taxon>Bacillati</taxon>
        <taxon>Cyanobacteriota</taxon>
        <taxon>Cyanophyceae</taxon>
        <taxon>Gomontiellales</taxon>
        <taxon>Gomontiellaceae</taxon>
        <taxon>Crinalium</taxon>
    </lineage>
</organism>
<name>K9W2M0_9CYAN</name>
<evidence type="ECO:0000256" key="1">
    <source>
        <dbReference type="SAM" id="MobiDB-lite"/>
    </source>
</evidence>
<dbReference type="Gene3D" id="2.30.30.830">
    <property type="match status" value="1"/>
</dbReference>
<keyword evidence="2" id="KW-0472">Membrane</keyword>
<evidence type="ECO:0000313" key="4">
    <source>
        <dbReference type="Proteomes" id="UP000010472"/>
    </source>
</evidence>
<protein>
    <recommendedName>
        <fullName evidence="5">Type II secretion system protein GspC N-terminal domain-containing protein</fullName>
    </recommendedName>
</protein>
<dbReference type="EMBL" id="CP003620">
    <property type="protein sequence ID" value="AFZ13670.1"/>
    <property type="molecule type" value="Genomic_DNA"/>
</dbReference>
<sequence>MSQDVQTNKQTEDPYSDKIPLERSSVEDHADQLMDELFSEIDRILDGGSKFSTETAQPEYVSLQPLKMPEMSPPEATVTPDEQPKTQLTQEQGNTSSAAPQSLTKKSNTEEKNTRDPKNARYGNWFEKILLSLSFASLLAFAVLWLVSQKKLNLQFGQQYSNAPSTQPQISQSDAKFIEYMQRSLLTIDRKAQASKQQSTATQPNSNQSPIPANANVATVPSRTTKVIEKVYIPVYPPQTSTLLTPSPTVSPSSPQARTATGSIKQPPPLPRVAGSPPAVAPPPTNRSPSKSWIPTTAGNKFTLVGLVERTKRPAALIQIKGVTQRIYQGQTIGDSNWTLVAVAEQEAIFKRNGEVKSVYVGQKF</sequence>
<reference evidence="3 4" key="1">
    <citation type="submission" date="2012-06" db="EMBL/GenBank/DDBJ databases">
        <title>Finished chromosome of genome of Crinalium epipsammum PCC 9333.</title>
        <authorList>
            <consortium name="US DOE Joint Genome Institute"/>
            <person name="Gugger M."/>
            <person name="Coursin T."/>
            <person name="Rippka R."/>
            <person name="Tandeau De Marsac N."/>
            <person name="Huntemann M."/>
            <person name="Wei C.-L."/>
            <person name="Han J."/>
            <person name="Detter J.C."/>
            <person name="Han C."/>
            <person name="Tapia R."/>
            <person name="Davenport K."/>
            <person name="Daligault H."/>
            <person name="Erkkila T."/>
            <person name="Gu W."/>
            <person name="Munk A.C.C."/>
            <person name="Teshima H."/>
            <person name="Xu Y."/>
            <person name="Chain P."/>
            <person name="Chen A."/>
            <person name="Krypides N."/>
            <person name="Mavromatis K."/>
            <person name="Markowitz V."/>
            <person name="Szeto E."/>
            <person name="Ivanova N."/>
            <person name="Mikhailova N."/>
            <person name="Ovchinnikova G."/>
            <person name="Pagani I."/>
            <person name="Pati A."/>
            <person name="Goodwin L."/>
            <person name="Peters L."/>
            <person name="Pitluck S."/>
            <person name="Woyke T."/>
            <person name="Kerfeld C."/>
        </authorList>
    </citation>
    <scope>NUCLEOTIDE SEQUENCE [LARGE SCALE GENOMIC DNA]</scope>
    <source>
        <strain evidence="3 4">PCC 9333</strain>
    </source>
</reference>
<keyword evidence="2" id="KW-1133">Transmembrane helix</keyword>
<feature type="compositionally biased region" description="Polar residues" evidence="1">
    <location>
        <begin position="204"/>
        <end position="218"/>
    </location>
</feature>
<dbReference type="OrthoDB" id="428674at2"/>
<dbReference type="RefSeq" id="WP_015203779.1">
    <property type="nucleotide sequence ID" value="NC_019753.1"/>
</dbReference>
<gene>
    <name evidence="3" type="ORF">Cri9333_2826</name>
</gene>
<feature type="compositionally biased region" description="Polar residues" evidence="1">
    <location>
        <begin position="85"/>
        <end position="106"/>
    </location>
</feature>
<dbReference type="KEGG" id="cep:Cri9333_2826"/>
<evidence type="ECO:0000256" key="2">
    <source>
        <dbReference type="SAM" id="Phobius"/>
    </source>
</evidence>
<feature type="region of interest" description="Disordered" evidence="1">
    <location>
        <begin position="242"/>
        <end position="295"/>
    </location>
</feature>
<feature type="region of interest" description="Disordered" evidence="1">
    <location>
        <begin position="190"/>
        <end position="218"/>
    </location>
</feature>
<proteinExistence type="predicted"/>
<feature type="compositionally biased region" description="Low complexity" evidence="1">
    <location>
        <begin position="194"/>
        <end position="203"/>
    </location>
</feature>
<evidence type="ECO:0008006" key="5">
    <source>
        <dbReference type="Google" id="ProtNLM"/>
    </source>
</evidence>
<dbReference type="AlphaFoldDB" id="K9W2M0"/>
<dbReference type="eggNOG" id="COG4223">
    <property type="taxonomic scope" value="Bacteria"/>
</dbReference>
<feature type="region of interest" description="Disordered" evidence="1">
    <location>
        <begin position="1"/>
        <end position="33"/>
    </location>
</feature>